<keyword evidence="5" id="KW-0547">Nucleotide-binding</keyword>
<dbReference type="PANTHER" id="PTHR43394:SF1">
    <property type="entry name" value="ATP-BINDING CASSETTE SUB-FAMILY B MEMBER 10, MITOCHONDRIAL"/>
    <property type="match status" value="1"/>
</dbReference>
<proteinExistence type="predicted"/>
<dbReference type="Pfam" id="PF00005">
    <property type="entry name" value="ABC_tran"/>
    <property type="match status" value="1"/>
</dbReference>
<reference evidence="12 13" key="2">
    <citation type="submission" date="2020-02" db="EMBL/GenBank/DDBJ databases">
        <title>Erythrobacter dongmakensis sp. nov., isolated from a tidal mudflat.</title>
        <authorList>
            <person name="Kim I.S."/>
        </authorList>
    </citation>
    <scope>NUCLEOTIDE SEQUENCE [LARGE SCALE GENOMIC DNA]</scope>
    <source>
        <strain evidence="12 13">GH3-10</strain>
    </source>
</reference>
<dbReference type="PROSITE" id="PS50929">
    <property type="entry name" value="ABC_TM1F"/>
    <property type="match status" value="1"/>
</dbReference>
<name>A0A844XGU8_9SPHN</name>
<evidence type="ECO:0000259" key="10">
    <source>
        <dbReference type="PROSITE" id="PS50893"/>
    </source>
</evidence>
<dbReference type="InterPro" id="IPR039421">
    <property type="entry name" value="Type_1_exporter"/>
</dbReference>
<keyword evidence="3" id="KW-1003">Cell membrane</keyword>
<dbReference type="CDD" id="cd07346">
    <property type="entry name" value="ABC_6TM_exporters"/>
    <property type="match status" value="1"/>
</dbReference>
<dbReference type="Proteomes" id="UP000461409">
    <property type="component" value="Unassembled WGS sequence"/>
</dbReference>
<dbReference type="Pfam" id="PF00664">
    <property type="entry name" value="ABC_membrane"/>
    <property type="match status" value="1"/>
</dbReference>
<feature type="domain" description="ABC transporter" evidence="10">
    <location>
        <begin position="336"/>
        <end position="570"/>
    </location>
</feature>
<gene>
    <name evidence="12" type="ORF">GRF63_13660</name>
</gene>
<comment type="subcellular location">
    <subcellularLocation>
        <location evidence="1">Cell membrane</location>
        <topology evidence="1">Multi-pass membrane protein</topology>
    </subcellularLocation>
</comment>
<dbReference type="InterPro" id="IPR011527">
    <property type="entry name" value="ABC1_TM_dom"/>
</dbReference>
<dbReference type="InterPro" id="IPR003439">
    <property type="entry name" value="ABC_transporter-like_ATP-bd"/>
</dbReference>
<dbReference type="SMART" id="SM00382">
    <property type="entry name" value="AAA"/>
    <property type="match status" value="1"/>
</dbReference>
<evidence type="ECO:0000259" key="11">
    <source>
        <dbReference type="PROSITE" id="PS50929"/>
    </source>
</evidence>
<dbReference type="RefSeq" id="WP_160486598.1">
    <property type="nucleotide sequence ID" value="NZ_WUBR01000003.1"/>
</dbReference>
<evidence type="ECO:0000256" key="6">
    <source>
        <dbReference type="ARBA" id="ARBA00022840"/>
    </source>
</evidence>
<dbReference type="GO" id="GO:0016887">
    <property type="term" value="F:ATP hydrolysis activity"/>
    <property type="evidence" value="ECO:0007669"/>
    <property type="project" value="InterPro"/>
</dbReference>
<organism evidence="12 13">
    <name type="scientific">Aurantiacibacter rhizosphaerae</name>
    <dbReference type="NCBI Taxonomy" id="2691582"/>
    <lineage>
        <taxon>Bacteria</taxon>
        <taxon>Pseudomonadati</taxon>
        <taxon>Pseudomonadota</taxon>
        <taxon>Alphaproteobacteria</taxon>
        <taxon>Sphingomonadales</taxon>
        <taxon>Erythrobacteraceae</taxon>
        <taxon>Aurantiacibacter</taxon>
    </lineage>
</organism>
<feature type="transmembrane region" description="Helical" evidence="9">
    <location>
        <begin position="240"/>
        <end position="263"/>
    </location>
</feature>
<feature type="transmembrane region" description="Helical" evidence="9">
    <location>
        <begin position="143"/>
        <end position="174"/>
    </location>
</feature>
<evidence type="ECO:0000256" key="2">
    <source>
        <dbReference type="ARBA" id="ARBA00022448"/>
    </source>
</evidence>
<feature type="transmembrane region" description="Helical" evidence="9">
    <location>
        <begin position="57"/>
        <end position="85"/>
    </location>
</feature>
<dbReference type="InterPro" id="IPR036640">
    <property type="entry name" value="ABC1_TM_sf"/>
</dbReference>
<dbReference type="InterPro" id="IPR027417">
    <property type="entry name" value="P-loop_NTPase"/>
</dbReference>
<dbReference type="AlphaFoldDB" id="A0A844XGU8"/>
<evidence type="ECO:0000256" key="8">
    <source>
        <dbReference type="ARBA" id="ARBA00023136"/>
    </source>
</evidence>
<evidence type="ECO:0000313" key="12">
    <source>
        <dbReference type="EMBL" id="MWV28953.1"/>
    </source>
</evidence>
<evidence type="ECO:0000256" key="7">
    <source>
        <dbReference type="ARBA" id="ARBA00022989"/>
    </source>
</evidence>
<dbReference type="Gene3D" id="1.20.1560.10">
    <property type="entry name" value="ABC transporter type 1, transmembrane domain"/>
    <property type="match status" value="1"/>
</dbReference>
<dbReference type="GO" id="GO:0005524">
    <property type="term" value="F:ATP binding"/>
    <property type="evidence" value="ECO:0007669"/>
    <property type="project" value="UniProtKB-KW"/>
</dbReference>
<dbReference type="EMBL" id="WUBR01000003">
    <property type="protein sequence ID" value="MWV28953.1"/>
    <property type="molecule type" value="Genomic_DNA"/>
</dbReference>
<accession>A0A844XGU8</accession>
<evidence type="ECO:0000256" key="1">
    <source>
        <dbReference type="ARBA" id="ARBA00004651"/>
    </source>
</evidence>
<dbReference type="Gene3D" id="3.40.50.300">
    <property type="entry name" value="P-loop containing nucleotide triphosphate hydrolases"/>
    <property type="match status" value="1"/>
</dbReference>
<feature type="transmembrane region" description="Helical" evidence="9">
    <location>
        <begin position="275"/>
        <end position="292"/>
    </location>
</feature>
<dbReference type="PROSITE" id="PS50893">
    <property type="entry name" value="ABC_TRANSPORTER_2"/>
    <property type="match status" value="1"/>
</dbReference>
<evidence type="ECO:0000256" key="3">
    <source>
        <dbReference type="ARBA" id="ARBA00022475"/>
    </source>
</evidence>
<keyword evidence="4 9" id="KW-0812">Transmembrane</keyword>
<reference evidence="12 13" key="1">
    <citation type="submission" date="2019-12" db="EMBL/GenBank/DDBJ databases">
        <authorList>
            <person name="Lee S.D."/>
        </authorList>
    </citation>
    <scope>NUCLEOTIDE SEQUENCE [LARGE SCALE GENOMIC DNA]</scope>
    <source>
        <strain evidence="12 13">GH3-10</strain>
    </source>
</reference>
<keyword evidence="2" id="KW-0813">Transport</keyword>
<dbReference type="SUPFAM" id="SSF90123">
    <property type="entry name" value="ABC transporter transmembrane region"/>
    <property type="match status" value="1"/>
</dbReference>
<evidence type="ECO:0000256" key="5">
    <source>
        <dbReference type="ARBA" id="ARBA00022741"/>
    </source>
</evidence>
<feature type="domain" description="ABC transmembrane type-1" evidence="11">
    <location>
        <begin position="18"/>
        <end position="303"/>
    </location>
</feature>
<keyword evidence="7 9" id="KW-1133">Transmembrane helix</keyword>
<protein>
    <submittedName>
        <fullName evidence="12">ATP-binding cassette domain-containing protein</fullName>
    </submittedName>
</protein>
<evidence type="ECO:0000313" key="13">
    <source>
        <dbReference type="Proteomes" id="UP000461409"/>
    </source>
</evidence>
<comment type="caution">
    <text evidence="12">The sequence shown here is derived from an EMBL/GenBank/DDBJ whole genome shotgun (WGS) entry which is preliminary data.</text>
</comment>
<dbReference type="PANTHER" id="PTHR43394">
    <property type="entry name" value="ATP-DEPENDENT PERMEASE MDL1, MITOCHONDRIAL"/>
    <property type="match status" value="1"/>
</dbReference>
<dbReference type="GO" id="GO:0015421">
    <property type="term" value="F:ABC-type oligopeptide transporter activity"/>
    <property type="evidence" value="ECO:0007669"/>
    <property type="project" value="TreeGrafter"/>
</dbReference>
<dbReference type="PROSITE" id="PS51257">
    <property type="entry name" value="PROKAR_LIPOPROTEIN"/>
    <property type="match status" value="1"/>
</dbReference>
<dbReference type="FunFam" id="3.40.50.300:FF:000299">
    <property type="entry name" value="ABC transporter ATP-binding protein/permease"/>
    <property type="match status" value="1"/>
</dbReference>
<dbReference type="SUPFAM" id="SSF52540">
    <property type="entry name" value="P-loop containing nucleoside triphosphate hydrolases"/>
    <property type="match status" value="1"/>
</dbReference>
<keyword evidence="6 12" id="KW-0067">ATP-binding</keyword>
<sequence length="573" mass="61678">MGFKALLTYARPYRGSLLLVAFLSLACAAALLSLPWITGQLLGELLGAAQAGDGSNALSSALLLTGGLCVLAIMQMACAITSAAVGTRIEAAFKGDIFAHVQRLPMAYLDRKQQGDLLALLTSEFSLFGILLTRFLAATPTALLAGIGAAVALFQIDQAMALLAMVLLPMCFMLQRLIGRELRGLSIKIQIAEAEVFAAAESNLEMLPAAKAFASEDSALVGYRQVIEKLRRLKLRRRKVIAVLTPAIMLIAGLGSLFLLLLAHQRLGIGQANPAAFFTFVLYVGLLVYAMHTSSRFMGRVSMARGSLERLNHVLAKAAEPGYAMPLLETSCAGWISFSNVWFGYPGQQEVLRGAQFDIEAGETVVLAGENGAGKSTILALLLALYQPRNGRIKIDGCDIAQMNLQQLRRQIGYVPQHPLLQDGTVLDNLTMRQSGFSQADVQRACKLAQAHDFIMQLPNGYRTQIGNRGVALSGSQRQRLAIARALLAEPSILVLDEATSHFTPEDEAAFVEAHRLGQIGCTTIIVSHRRAMLALADRVLTIKDGKVSEIGRRGTMRDPKAASATIIIDQPG</sequence>
<dbReference type="InterPro" id="IPR003593">
    <property type="entry name" value="AAA+_ATPase"/>
</dbReference>
<evidence type="ECO:0000256" key="4">
    <source>
        <dbReference type="ARBA" id="ARBA00022692"/>
    </source>
</evidence>
<dbReference type="GO" id="GO:0005886">
    <property type="term" value="C:plasma membrane"/>
    <property type="evidence" value="ECO:0007669"/>
    <property type="project" value="UniProtKB-SubCell"/>
</dbReference>
<keyword evidence="13" id="KW-1185">Reference proteome</keyword>
<keyword evidence="8 9" id="KW-0472">Membrane</keyword>
<evidence type="ECO:0000256" key="9">
    <source>
        <dbReference type="SAM" id="Phobius"/>
    </source>
</evidence>